<accession>A0AAV2IGY8</accession>
<dbReference type="InterPro" id="IPR006703">
    <property type="entry name" value="G_AIG1"/>
</dbReference>
<reference evidence="5 6" key="1">
    <citation type="submission" date="2024-04" db="EMBL/GenBank/DDBJ databases">
        <authorList>
            <consortium name="Genoscope - CEA"/>
            <person name="William W."/>
        </authorList>
    </citation>
    <scope>NUCLEOTIDE SEQUENCE [LARGE SCALE GENOMIC DNA]</scope>
</reference>
<dbReference type="GO" id="GO:0005525">
    <property type="term" value="F:GTP binding"/>
    <property type="evidence" value="ECO:0007669"/>
    <property type="project" value="UniProtKB-KW"/>
</dbReference>
<evidence type="ECO:0000256" key="2">
    <source>
        <dbReference type="ARBA" id="ARBA00022741"/>
    </source>
</evidence>
<comment type="caution">
    <text evidence="5">The sequence shown here is derived from an EMBL/GenBank/DDBJ whole genome shotgun (WGS) entry which is preliminary data.</text>
</comment>
<evidence type="ECO:0000256" key="3">
    <source>
        <dbReference type="ARBA" id="ARBA00023134"/>
    </source>
</evidence>
<dbReference type="Gene3D" id="3.40.50.300">
    <property type="entry name" value="P-loop containing nucleotide triphosphate hydrolases"/>
    <property type="match status" value="1"/>
</dbReference>
<dbReference type="PANTHER" id="PTHR10903">
    <property type="entry name" value="GTPASE, IMAP FAMILY MEMBER-RELATED"/>
    <property type="match status" value="1"/>
</dbReference>
<organism evidence="5 6">
    <name type="scientific">Lymnaea stagnalis</name>
    <name type="common">Great pond snail</name>
    <name type="synonym">Helix stagnalis</name>
    <dbReference type="NCBI Taxonomy" id="6523"/>
    <lineage>
        <taxon>Eukaryota</taxon>
        <taxon>Metazoa</taxon>
        <taxon>Spiralia</taxon>
        <taxon>Lophotrochozoa</taxon>
        <taxon>Mollusca</taxon>
        <taxon>Gastropoda</taxon>
        <taxon>Heterobranchia</taxon>
        <taxon>Euthyneura</taxon>
        <taxon>Panpulmonata</taxon>
        <taxon>Hygrophila</taxon>
        <taxon>Lymnaeoidea</taxon>
        <taxon>Lymnaeidae</taxon>
        <taxon>Lymnaea</taxon>
    </lineage>
</organism>
<keyword evidence="2" id="KW-0547">Nucleotide-binding</keyword>
<dbReference type="PANTHER" id="PTHR10903:SF184">
    <property type="entry name" value="GTP-BINDING PROTEIN A"/>
    <property type="match status" value="1"/>
</dbReference>
<evidence type="ECO:0000313" key="6">
    <source>
        <dbReference type="Proteomes" id="UP001497497"/>
    </source>
</evidence>
<evidence type="ECO:0000256" key="1">
    <source>
        <dbReference type="ARBA" id="ARBA00008535"/>
    </source>
</evidence>
<dbReference type="EMBL" id="CAXITT010000797">
    <property type="protein sequence ID" value="CAL1546314.1"/>
    <property type="molecule type" value="Genomic_DNA"/>
</dbReference>
<sequence>MRRRTFLVVGRQGQGKSSVGNSILQYKYFTTKTTRREVTESKPNVDVAENEGVVLVDTTGIGDTGSDMTGDVQSVIASAREAVVRCDTGFDALLLVLKYGVRFTKQEKDAVQMVKSIFGENVFRDWGILVFSYGDNFDLDTEDDEITFEDWCREQTGHIKTLFEEVGYRCVLFDNSSKYTAKQDKEREKLLKIITLSQQPYSEKDFNTASAGREKLIVEEKLPSLKKETEAVLRYTDQRRENLLRNDQGLGQDDLIKQVEVVLQQATQHYDRLLDEDRGTNVLRELLNQVRLRTIGLRSRIDQLRIFIPDRGQRRNDGGPSVAVFSSVMGFLLNSCKIPFDYCLKPAFNFIYDTIGRCFHNLHNAPFQHSRLQESYPV</sequence>
<feature type="domain" description="AIG1-type G" evidence="4">
    <location>
        <begin position="1"/>
        <end position="210"/>
    </location>
</feature>
<dbReference type="SUPFAM" id="SSF52540">
    <property type="entry name" value="P-loop containing nucleoside triphosphate hydrolases"/>
    <property type="match status" value="1"/>
</dbReference>
<evidence type="ECO:0000313" key="5">
    <source>
        <dbReference type="EMBL" id="CAL1546314.1"/>
    </source>
</evidence>
<protein>
    <recommendedName>
        <fullName evidence="4">AIG1-type G domain-containing protein</fullName>
    </recommendedName>
</protein>
<evidence type="ECO:0000259" key="4">
    <source>
        <dbReference type="PROSITE" id="PS51720"/>
    </source>
</evidence>
<keyword evidence="6" id="KW-1185">Reference proteome</keyword>
<dbReference type="AlphaFoldDB" id="A0AAV2IGY8"/>
<dbReference type="InterPro" id="IPR045058">
    <property type="entry name" value="GIMA/IAN/Toc"/>
</dbReference>
<dbReference type="Proteomes" id="UP001497497">
    <property type="component" value="Unassembled WGS sequence"/>
</dbReference>
<name>A0AAV2IGY8_LYMST</name>
<comment type="similarity">
    <text evidence="1">Belongs to the TRAFAC class TrmE-Era-EngA-EngB-Septin-like GTPase superfamily. AIG1/Toc34/Toc159-like paraseptin GTPase family. IAN subfamily.</text>
</comment>
<dbReference type="Pfam" id="PF04548">
    <property type="entry name" value="AIG1"/>
    <property type="match status" value="1"/>
</dbReference>
<proteinExistence type="inferred from homology"/>
<keyword evidence="3" id="KW-0342">GTP-binding</keyword>
<gene>
    <name evidence="5" type="ORF">GSLYS_00019691001</name>
</gene>
<dbReference type="PROSITE" id="PS51720">
    <property type="entry name" value="G_AIG1"/>
    <property type="match status" value="1"/>
</dbReference>
<dbReference type="InterPro" id="IPR027417">
    <property type="entry name" value="P-loop_NTPase"/>
</dbReference>